<keyword evidence="3" id="KW-1185">Reference proteome</keyword>
<dbReference type="STRING" id="1712654.A7C91_10240"/>
<dbReference type="EMBL" id="CP015520">
    <property type="protein sequence ID" value="ANF23493.1"/>
    <property type="molecule type" value="Genomic_DNA"/>
</dbReference>
<gene>
    <name evidence="2" type="ORF">A7C91_10240</name>
</gene>
<dbReference type="RefSeq" id="WP_068667206.1">
    <property type="nucleotide sequence ID" value="NZ_CP015520.1"/>
</dbReference>
<protein>
    <submittedName>
        <fullName evidence="2">Uncharacterized protein</fullName>
    </submittedName>
</protein>
<organism evidence="2 3">
    <name type="scientific">Thermococcus piezophilus</name>
    <dbReference type="NCBI Taxonomy" id="1712654"/>
    <lineage>
        <taxon>Archaea</taxon>
        <taxon>Methanobacteriati</taxon>
        <taxon>Methanobacteriota</taxon>
        <taxon>Thermococci</taxon>
        <taxon>Thermococcales</taxon>
        <taxon>Thermococcaceae</taxon>
        <taxon>Thermococcus</taxon>
    </lineage>
</organism>
<evidence type="ECO:0000313" key="2">
    <source>
        <dbReference type="EMBL" id="ANF23493.1"/>
    </source>
</evidence>
<proteinExistence type="predicted"/>
<sequence length="113" mass="12305">MEFEVSPTRECPITVASNINSFNGVSPYVDFLVKPGSGERITINVNFTRIINAVSVKVVYGIPSEYRNPPNGLERTSDNTENTSGNAGNETVRIPKPENATLLVEAHPEDAEV</sequence>
<feature type="compositionally biased region" description="Polar residues" evidence="1">
    <location>
        <begin position="79"/>
        <end position="89"/>
    </location>
</feature>
<dbReference type="AlphaFoldDB" id="A0A172WJ54"/>
<evidence type="ECO:0000313" key="3">
    <source>
        <dbReference type="Proteomes" id="UP000076969"/>
    </source>
</evidence>
<dbReference type="Proteomes" id="UP000076969">
    <property type="component" value="Chromosome"/>
</dbReference>
<reference evidence="3" key="1">
    <citation type="journal article" date="2016" name="Syst. Appl. Microbiol.">
        <title>Thermococcus piezophilus sp. nov., a novel hyperthermophilic and piezophilic archaeon with a broad pressure range for growth, isolated from a deepest hydrothermal vent at the Mid-Cayman Rise.</title>
        <authorList>
            <person name="Dalmasso C."/>
            <person name="Oger P."/>
            <person name="Selva G."/>
            <person name="Courtine D."/>
            <person name="L'Haridon S."/>
            <person name="Garlaschelli A."/>
            <person name="Roussel E."/>
            <person name="Miyazaki J."/>
            <person name="Reveillaud J."/>
            <person name="Jebbar M."/>
            <person name="Takai K."/>
            <person name="Maignien L."/>
            <person name="Alain K."/>
        </authorList>
    </citation>
    <scope>NUCLEOTIDE SEQUENCE [LARGE SCALE GENOMIC DNA]</scope>
    <source>
        <strain evidence="3">CDGS</strain>
    </source>
</reference>
<dbReference type="GeneID" id="28496576"/>
<dbReference type="KEGG" id="tpie:A7C91_10240"/>
<evidence type="ECO:0000256" key="1">
    <source>
        <dbReference type="SAM" id="MobiDB-lite"/>
    </source>
</evidence>
<accession>A0A172WJ54</accession>
<name>A0A172WJ54_9EURY</name>
<feature type="region of interest" description="Disordered" evidence="1">
    <location>
        <begin position="64"/>
        <end position="98"/>
    </location>
</feature>